<evidence type="ECO:0000256" key="1">
    <source>
        <dbReference type="SAM" id="Phobius"/>
    </source>
</evidence>
<comment type="caution">
    <text evidence="2">The sequence shown here is derived from an EMBL/GenBank/DDBJ whole genome shotgun (WGS) entry which is preliminary data.</text>
</comment>
<protein>
    <submittedName>
        <fullName evidence="2">Uncharacterized protein</fullName>
    </submittedName>
</protein>
<accession>W9GTS8</accession>
<keyword evidence="1" id="KW-0472">Membrane</keyword>
<gene>
    <name evidence="2" type="ORF">N825_20605</name>
</gene>
<sequence>MSLVTKALDKTVTARAPARRLGFLSSRPLSARLTLLVWLVLMSGIWAIVAITLNAVLGVDG</sequence>
<keyword evidence="1" id="KW-1133">Transmembrane helix</keyword>
<dbReference type="Proteomes" id="UP000019486">
    <property type="component" value="Unassembled WGS sequence"/>
</dbReference>
<dbReference type="STRING" id="1385369.N825_20605"/>
<name>W9GTS8_9PROT</name>
<evidence type="ECO:0000313" key="3">
    <source>
        <dbReference type="Proteomes" id="UP000019486"/>
    </source>
</evidence>
<keyword evidence="1" id="KW-0812">Transmembrane</keyword>
<dbReference type="AlphaFoldDB" id="W9GTS8"/>
<organism evidence="2 3">
    <name type="scientific">Skermanella stibiiresistens SB22</name>
    <dbReference type="NCBI Taxonomy" id="1385369"/>
    <lineage>
        <taxon>Bacteria</taxon>
        <taxon>Pseudomonadati</taxon>
        <taxon>Pseudomonadota</taxon>
        <taxon>Alphaproteobacteria</taxon>
        <taxon>Rhodospirillales</taxon>
        <taxon>Azospirillaceae</taxon>
        <taxon>Skermanella</taxon>
    </lineage>
</organism>
<proteinExistence type="predicted"/>
<feature type="transmembrane region" description="Helical" evidence="1">
    <location>
        <begin position="35"/>
        <end position="57"/>
    </location>
</feature>
<dbReference type="EMBL" id="AVFL01000028">
    <property type="protein sequence ID" value="EWY37300.1"/>
    <property type="molecule type" value="Genomic_DNA"/>
</dbReference>
<reference evidence="2 3" key="1">
    <citation type="submission" date="2013-08" db="EMBL/GenBank/DDBJ databases">
        <title>The genome sequence of Skermanella stibiiresistens.</title>
        <authorList>
            <person name="Zhu W."/>
            <person name="Wang G."/>
        </authorList>
    </citation>
    <scope>NUCLEOTIDE SEQUENCE [LARGE SCALE GENOMIC DNA]</scope>
    <source>
        <strain evidence="2 3">SB22</strain>
    </source>
</reference>
<evidence type="ECO:0000313" key="2">
    <source>
        <dbReference type="EMBL" id="EWY37300.1"/>
    </source>
</evidence>
<dbReference type="RefSeq" id="WP_037459168.1">
    <property type="nucleotide sequence ID" value="NZ_AVFL01000028.1"/>
</dbReference>
<keyword evidence="3" id="KW-1185">Reference proteome</keyword>